<keyword evidence="6" id="KW-1003">Cell membrane</keyword>
<comment type="similarity">
    <text evidence="3">Belongs to the cation transport ATPase (P-type) (TC 3.A.3) family. Type IIIB subfamily.</text>
</comment>
<dbReference type="InterPro" id="IPR001757">
    <property type="entry name" value="P_typ_ATPase"/>
</dbReference>
<evidence type="ECO:0000256" key="7">
    <source>
        <dbReference type="ARBA" id="ARBA00022519"/>
    </source>
</evidence>
<dbReference type="InterPro" id="IPR008250">
    <property type="entry name" value="ATPase_P-typ_transduc_dom_A_sf"/>
</dbReference>
<keyword evidence="13" id="KW-1278">Translocase</keyword>
<comment type="subcellular location">
    <subcellularLocation>
        <location evidence="2">Cell inner membrane</location>
        <topology evidence="2">Multi-pass membrane protein</topology>
    </subcellularLocation>
</comment>
<feature type="transmembrane region" description="Helical" evidence="18">
    <location>
        <begin position="86"/>
        <end position="102"/>
    </location>
</feature>
<dbReference type="Gene3D" id="1.20.1110.10">
    <property type="entry name" value="Calcium-transporting ATPase, transmembrane domain"/>
    <property type="match status" value="1"/>
</dbReference>
<evidence type="ECO:0000256" key="9">
    <source>
        <dbReference type="ARBA" id="ARBA00022692"/>
    </source>
</evidence>
<dbReference type="SUPFAM" id="SSF81665">
    <property type="entry name" value="Calcium ATPase, transmembrane domain M"/>
    <property type="match status" value="1"/>
</dbReference>
<dbReference type="Gene3D" id="3.40.50.1000">
    <property type="entry name" value="HAD superfamily/HAD-like"/>
    <property type="match status" value="1"/>
</dbReference>
<comment type="function">
    <text evidence="1">Mediates magnesium influx to the cytosol.</text>
</comment>
<dbReference type="InterPro" id="IPR036412">
    <property type="entry name" value="HAD-like_sf"/>
</dbReference>
<evidence type="ECO:0000256" key="10">
    <source>
        <dbReference type="ARBA" id="ARBA00022741"/>
    </source>
</evidence>
<sequence length="843" mass="93646">MKKNKSKAGFPFWSMTPEEVMLRLDTSSSGLSLSDVAMRKPKPVSPMRSALIREIFLFASQFKNPLTLLLLFALVFALFLEEYTESAIIFSMLFMSGMLGFYQERKATRAAEKLKALLVSKSRVKRENEIMAVPMQEVVVGDILLLEAGNIIPADALILELKDFFVNEAVLTGESFPSEKRAGKIPADSPLINRQNSVFKGTHVISGTATAVAVFTGADTFMGEIEAGLRVNMEETAFEKGINRFGYMLMRMALLIAGIIVFINIWTGKDALTSILFALALSLGLTPEMLPAVLTITLSSGAKRMAKKNVIVKKLSAIQNLGAMDVLCSDKTGTLSEGEVKVHSYVSISGQENTLIRKFAFLNAWYETGYPNPMDVALREQAVTDISGYQKVDEIPFDFIRKRLSIVVTKEGEGNIMITKGALKNIIEVSDKALMDDGRLVEIAQFHDKINQDFKKFSAEGFRTIGICYKDVTGDPLITKDDEVGMVFLGYVLLHDPLKADIREVIGGLKDKNVQLKIITGDNTLIAKNIAVQIGISPKKIISGKELHSLSDEAIVAKVDKMDIFAETEPSQKERIVRALQKRGHIVGYVGDGINDATALRAADVGVSVNNAVDVAKEAADLILLEKELDVLKDGIMEGRKTYQNTLKYIFITLSANFGNMFSMAGASIWLPFLPLLPSQILLTNFLTDIPALSIAADRVDEELLEKPRRWDIGFLRKFMMVFGFQSSVFDFLTFAVLVFVFRASPEIFRTGWFIESVITELLILFVIRTRRLFFKSKMGKFLFWSAILVIITVLVIPYMPFSTSLGFTAIPLEVLVTMLSIAIVYAWAGEMTKKILFKKLSY</sequence>
<feature type="transmembrane region" description="Helical" evidence="18">
    <location>
        <begin position="719"/>
        <end position="742"/>
    </location>
</feature>
<dbReference type="InterPro" id="IPR044492">
    <property type="entry name" value="P_typ_ATPase_HD_dom"/>
</dbReference>
<evidence type="ECO:0000256" key="11">
    <source>
        <dbReference type="ARBA" id="ARBA00022840"/>
    </source>
</evidence>
<comment type="catalytic activity">
    <reaction evidence="17">
        <text>Mg(2+)(out) + ATP + H2O = Mg(2+)(in) + ADP + phosphate + H(+)</text>
        <dbReference type="Rhea" id="RHEA:10260"/>
        <dbReference type="ChEBI" id="CHEBI:15377"/>
        <dbReference type="ChEBI" id="CHEBI:15378"/>
        <dbReference type="ChEBI" id="CHEBI:18420"/>
        <dbReference type="ChEBI" id="CHEBI:30616"/>
        <dbReference type="ChEBI" id="CHEBI:43474"/>
        <dbReference type="ChEBI" id="CHEBI:456216"/>
        <dbReference type="EC" id="7.2.2.14"/>
    </reaction>
</comment>
<keyword evidence="11" id="KW-0067">ATP-binding</keyword>
<feature type="transmembrane region" description="Helical" evidence="18">
    <location>
        <begin position="649"/>
        <end position="671"/>
    </location>
</feature>
<dbReference type="InterPro" id="IPR023299">
    <property type="entry name" value="ATPase_P-typ_cyto_dom_N"/>
</dbReference>
<dbReference type="InterPro" id="IPR004014">
    <property type="entry name" value="ATPase_P-typ_cation-transptr_N"/>
</dbReference>
<dbReference type="Proteomes" id="UP001595818">
    <property type="component" value="Unassembled WGS sequence"/>
</dbReference>
<feature type="transmembrane region" description="Helical" evidence="18">
    <location>
        <begin position="782"/>
        <end position="800"/>
    </location>
</feature>
<keyword evidence="9 18" id="KW-0812">Transmembrane</keyword>
<feature type="transmembrane region" description="Helical" evidence="18">
    <location>
        <begin position="806"/>
        <end position="829"/>
    </location>
</feature>
<keyword evidence="12" id="KW-0460">Magnesium</keyword>
<keyword evidence="7" id="KW-0997">Cell inner membrane</keyword>
<feature type="transmembrane region" description="Helical" evidence="18">
    <location>
        <begin position="55"/>
        <end position="80"/>
    </location>
</feature>
<name>A0ABV9SWZ6_9BACT</name>
<dbReference type="EMBL" id="JBHSJJ010000002">
    <property type="protein sequence ID" value="MFC4870922.1"/>
    <property type="molecule type" value="Genomic_DNA"/>
</dbReference>
<dbReference type="Gene3D" id="3.40.1110.10">
    <property type="entry name" value="Calcium-transporting ATPase, cytoplasmic domain N"/>
    <property type="match status" value="1"/>
</dbReference>
<dbReference type="RefSeq" id="WP_377061917.1">
    <property type="nucleotide sequence ID" value="NZ_JBHSJJ010000002.1"/>
</dbReference>
<evidence type="ECO:0000256" key="18">
    <source>
        <dbReference type="SAM" id="Phobius"/>
    </source>
</evidence>
<gene>
    <name evidence="20" type="primary">mgtA</name>
    <name evidence="20" type="ORF">ACFPFU_04435</name>
</gene>
<dbReference type="InterPro" id="IPR006068">
    <property type="entry name" value="ATPase_P-typ_cation-transptr_C"/>
</dbReference>
<comment type="caution">
    <text evidence="20">The sequence shown here is derived from an EMBL/GenBank/DDBJ whole genome shotgun (WGS) entry which is preliminary data.</text>
</comment>
<evidence type="ECO:0000256" key="5">
    <source>
        <dbReference type="ARBA" id="ARBA00013555"/>
    </source>
</evidence>
<dbReference type="SFLD" id="SFLDG00002">
    <property type="entry name" value="C1.7:_P-type_atpase_like"/>
    <property type="match status" value="1"/>
</dbReference>
<proteinExistence type="inferred from homology"/>
<dbReference type="SFLD" id="SFLDF00027">
    <property type="entry name" value="p-type_atpase"/>
    <property type="match status" value="1"/>
</dbReference>
<dbReference type="SUPFAM" id="SSF81653">
    <property type="entry name" value="Calcium ATPase, transduction domain A"/>
    <property type="match status" value="1"/>
</dbReference>
<evidence type="ECO:0000256" key="4">
    <source>
        <dbReference type="ARBA" id="ARBA00012786"/>
    </source>
</evidence>
<evidence type="ECO:0000256" key="12">
    <source>
        <dbReference type="ARBA" id="ARBA00022842"/>
    </source>
</evidence>
<dbReference type="NCBIfam" id="TIGR01494">
    <property type="entry name" value="ATPase_P-type"/>
    <property type="match status" value="2"/>
</dbReference>
<dbReference type="InterPro" id="IPR023214">
    <property type="entry name" value="HAD_sf"/>
</dbReference>
<evidence type="ECO:0000256" key="1">
    <source>
        <dbReference type="ARBA" id="ARBA00003954"/>
    </source>
</evidence>
<evidence type="ECO:0000256" key="13">
    <source>
        <dbReference type="ARBA" id="ARBA00022967"/>
    </source>
</evidence>
<dbReference type="PRINTS" id="PR01836">
    <property type="entry name" value="MGATPASE"/>
</dbReference>
<evidence type="ECO:0000256" key="16">
    <source>
        <dbReference type="ARBA" id="ARBA00029806"/>
    </source>
</evidence>
<keyword evidence="10" id="KW-0547">Nucleotide-binding</keyword>
<feature type="domain" description="Cation-transporting P-type ATPase N-terminal" evidence="19">
    <location>
        <begin position="11"/>
        <end position="82"/>
    </location>
</feature>
<dbReference type="Pfam" id="PF00689">
    <property type="entry name" value="Cation_ATPase_C"/>
    <property type="match status" value="1"/>
</dbReference>
<dbReference type="InterPro" id="IPR023298">
    <property type="entry name" value="ATPase_P-typ_TM_dom_sf"/>
</dbReference>
<keyword evidence="14 18" id="KW-1133">Transmembrane helix</keyword>
<dbReference type="SMART" id="SM00831">
    <property type="entry name" value="Cation_ATPase_N"/>
    <property type="match status" value="1"/>
</dbReference>
<evidence type="ECO:0000259" key="19">
    <source>
        <dbReference type="SMART" id="SM00831"/>
    </source>
</evidence>
<dbReference type="SUPFAM" id="SSF56784">
    <property type="entry name" value="HAD-like"/>
    <property type="match status" value="1"/>
</dbReference>
<dbReference type="InterPro" id="IPR006415">
    <property type="entry name" value="P-type_ATPase_IIIB"/>
</dbReference>
<dbReference type="InterPro" id="IPR059000">
    <property type="entry name" value="ATPase_P-type_domA"/>
</dbReference>
<dbReference type="Pfam" id="PF00122">
    <property type="entry name" value="E1-E2_ATPase"/>
    <property type="match status" value="1"/>
</dbReference>
<evidence type="ECO:0000256" key="14">
    <source>
        <dbReference type="ARBA" id="ARBA00022989"/>
    </source>
</evidence>
<dbReference type="Pfam" id="PF13246">
    <property type="entry name" value="Cation_ATPase"/>
    <property type="match status" value="1"/>
</dbReference>
<dbReference type="NCBIfam" id="TIGR01524">
    <property type="entry name" value="ATPase-IIIB_Mg"/>
    <property type="match status" value="1"/>
</dbReference>
<keyword evidence="8" id="KW-0597">Phosphoprotein</keyword>
<evidence type="ECO:0000256" key="2">
    <source>
        <dbReference type="ARBA" id="ARBA00004429"/>
    </source>
</evidence>
<keyword evidence="15 18" id="KW-0472">Membrane</keyword>
<evidence type="ECO:0000256" key="17">
    <source>
        <dbReference type="ARBA" id="ARBA00047295"/>
    </source>
</evidence>
<accession>A0ABV9SWZ6</accession>
<dbReference type="PANTHER" id="PTHR42861">
    <property type="entry name" value="CALCIUM-TRANSPORTING ATPASE"/>
    <property type="match status" value="1"/>
</dbReference>
<protein>
    <recommendedName>
        <fullName evidence="5">Magnesium-transporting ATPase, P-type 1</fullName>
        <ecNumber evidence="4">7.2.2.14</ecNumber>
    </recommendedName>
    <alternativeName>
        <fullName evidence="16">Mg(2+) transport ATPase, P-type 1</fullName>
    </alternativeName>
</protein>
<evidence type="ECO:0000256" key="3">
    <source>
        <dbReference type="ARBA" id="ARBA00008746"/>
    </source>
</evidence>
<keyword evidence="21" id="KW-1185">Reference proteome</keyword>
<organism evidence="20 21">
    <name type="scientific">Negadavirga shengliensis</name>
    <dbReference type="NCBI Taxonomy" id="1389218"/>
    <lineage>
        <taxon>Bacteria</taxon>
        <taxon>Pseudomonadati</taxon>
        <taxon>Bacteroidota</taxon>
        <taxon>Cytophagia</taxon>
        <taxon>Cytophagales</taxon>
        <taxon>Cyclobacteriaceae</taxon>
        <taxon>Negadavirga</taxon>
    </lineage>
</organism>
<evidence type="ECO:0000313" key="20">
    <source>
        <dbReference type="EMBL" id="MFC4870922.1"/>
    </source>
</evidence>
<evidence type="ECO:0000313" key="21">
    <source>
        <dbReference type="Proteomes" id="UP001595818"/>
    </source>
</evidence>
<dbReference type="SFLD" id="SFLDS00003">
    <property type="entry name" value="Haloacid_Dehalogenase"/>
    <property type="match status" value="1"/>
</dbReference>
<reference evidence="21" key="1">
    <citation type="journal article" date="2019" name="Int. J. Syst. Evol. Microbiol.">
        <title>The Global Catalogue of Microorganisms (GCM) 10K type strain sequencing project: providing services to taxonomists for standard genome sequencing and annotation.</title>
        <authorList>
            <consortium name="The Broad Institute Genomics Platform"/>
            <consortium name="The Broad Institute Genome Sequencing Center for Infectious Disease"/>
            <person name="Wu L."/>
            <person name="Ma J."/>
        </authorList>
    </citation>
    <scope>NUCLEOTIDE SEQUENCE [LARGE SCALE GENOMIC DNA]</scope>
    <source>
        <strain evidence="21">CGMCC 4.7466</strain>
    </source>
</reference>
<evidence type="ECO:0000256" key="8">
    <source>
        <dbReference type="ARBA" id="ARBA00022553"/>
    </source>
</evidence>
<feature type="transmembrane region" description="Helical" evidence="18">
    <location>
        <begin position="272"/>
        <end position="298"/>
    </location>
</feature>
<evidence type="ECO:0000256" key="15">
    <source>
        <dbReference type="ARBA" id="ARBA00023136"/>
    </source>
</evidence>
<evidence type="ECO:0000256" key="6">
    <source>
        <dbReference type="ARBA" id="ARBA00022475"/>
    </source>
</evidence>
<dbReference type="EC" id="7.2.2.14" evidence="4"/>
<feature type="transmembrane region" description="Helical" evidence="18">
    <location>
        <begin position="248"/>
        <end position="266"/>
    </location>
</feature>
<dbReference type="Gene3D" id="2.70.150.10">
    <property type="entry name" value="Calcium-transporting ATPase, cytoplasmic transduction domain A"/>
    <property type="match status" value="1"/>
</dbReference>